<comment type="caution">
    <text evidence="1">The sequence shown here is derived from an EMBL/GenBank/DDBJ whole genome shotgun (WGS) entry which is preliminary data.</text>
</comment>
<proteinExistence type="predicted"/>
<accession>A0ABT1WD19</accession>
<dbReference type="RefSeq" id="WP_256763090.1">
    <property type="nucleotide sequence ID" value="NZ_JANIGO010000001.1"/>
</dbReference>
<keyword evidence="2" id="KW-1185">Reference proteome</keyword>
<sequence length="269" mass="30507">MASPSGELSLLEPTALVLAVAGRVSITNENRQTYDALPLHRLVPGHRIALAKGARLSLMVRSTGNRRVYRGPARLLLKDQFVSVRQGEQPKVQALTPLEHDLAEQWLVRYPRRGNQPEPRFLGLEIVTPKEGAMLLNRFPEFVFKGDLPREGSLLIFDGQGKRFWVQQLDDVRVHFPNAVEFGWGQNFTWEVRKLTGGRVLEGSFSIASEWTARQLLEARVPDLPGTPREDLLFYGMRLQLANAYEDANRVWESLGIALDSTGRPRRFR</sequence>
<name>A0ABT1WD19_9BURK</name>
<gene>
    <name evidence="1" type="ORF">NQT62_03025</name>
</gene>
<evidence type="ECO:0000313" key="1">
    <source>
        <dbReference type="EMBL" id="MCQ8895410.1"/>
    </source>
</evidence>
<protein>
    <recommendedName>
        <fullName evidence="3">Urease accessory protein UreD</fullName>
    </recommendedName>
</protein>
<evidence type="ECO:0000313" key="2">
    <source>
        <dbReference type="Proteomes" id="UP001204142"/>
    </source>
</evidence>
<evidence type="ECO:0008006" key="3">
    <source>
        <dbReference type="Google" id="ProtNLM"/>
    </source>
</evidence>
<dbReference type="Proteomes" id="UP001204142">
    <property type="component" value="Unassembled WGS sequence"/>
</dbReference>
<dbReference type="EMBL" id="JANIGO010000001">
    <property type="protein sequence ID" value="MCQ8895410.1"/>
    <property type="molecule type" value="Genomic_DNA"/>
</dbReference>
<organism evidence="1 2">
    <name type="scientific">Limnobacter humi</name>
    <dbReference type="NCBI Taxonomy" id="1778671"/>
    <lineage>
        <taxon>Bacteria</taxon>
        <taxon>Pseudomonadati</taxon>
        <taxon>Pseudomonadota</taxon>
        <taxon>Betaproteobacteria</taxon>
        <taxon>Burkholderiales</taxon>
        <taxon>Burkholderiaceae</taxon>
        <taxon>Limnobacter</taxon>
    </lineage>
</organism>
<reference evidence="1 2" key="1">
    <citation type="submission" date="2022-07" db="EMBL/GenBank/DDBJ databases">
        <authorList>
            <person name="Xamxidin M."/>
            <person name="Wu M."/>
        </authorList>
    </citation>
    <scope>NUCLEOTIDE SEQUENCE [LARGE SCALE GENOMIC DNA]</scope>
    <source>
        <strain evidence="1 2">NBRC 111650</strain>
    </source>
</reference>